<feature type="active site" description="Charge relay system" evidence="6 7">
    <location>
        <position position="197"/>
    </location>
</feature>
<evidence type="ECO:0000313" key="12">
    <source>
        <dbReference type="Proteomes" id="UP000228380"/>
    </source>
</evidence>
<evidence type="ECO:0000256" key="4">
    <source>
        <dbReference type="ARBA" id="ARBA00022801"/>
    </source>
</evidence>
<evidence type="ECO:0000256" key="7">
    <source>
        <dbReference type="PROSITE-ProRule" id="PRU01240"/>
    </source>
</evidence>
<dbReference type="Gene3D" id="2.60.40.2310">
    <property type="match status" value="1"/>
</dbReference>
<dbReference type="Pfam" id="PF00082">
    <property type="entry name" value="Peptidase_S8"/>
    <property type="match status" value="1"/>
</dbReference>
<comment type="similarity">
    <text evidence="1 7">Belongs to the peptidase S8 family.</text>
</comment>
<dbReference type="Gene3D" id="3.50.30.30">
    <property type="match status" value="1"/>
</dbReference>
<dbReference type="Gene3D" id="3.30.70.80">
    <property type="entry name" value="Peptidase S8 propeptide/proteinase inhibitor I9"/>
    <property type="match status" value="1"/>
</dbReference>
<dbReference type="FunFam" id="3.40.50.200:FF:000006">
    <property type="entry name" value="Subtilisin-like protease SBT1.5"/>
    <property type="match status" value="1"/>
</dbReference>
<feature type="signal peptide" evidence="8">
    <location>
        <begin position="1"/>
        <end position="23"/>
    </location>
</feature>
<proteinExistence type="inferred from homology"/>
<dbReference type="InterPro" id="IPR034197">
    <property type="entry name" value="Peptidases_S8_3"/>
</dbReference>
<dbReference type="GO" id="GO:0006508">
    <property type="term" value="P:proteolysis"/>
    <property type="evidence" value="ECO:0007669"/>
    <property type="project" value="UniProtKB-KW"/>
</dbReference>
<dbReference type="InterPro" id="IPR015500">
    <property type="entry name" value="Peptidase_S8_subtilisin-rel"/>
</dbReference>
<keyword evidence="3 8" id="KW-0732">Signal</keyword>
<feature type="domain" description="Inhibitor I9" evidence="10">
    <location>
        <begin position="30"/>
        <end position="107"/>
    </location>
</feature>
<dbReference type="InterPro" id="IPR010259">
    <property type="entry name" value="S8pro/Inhibitor_I9"/>
</dbReference>
<reference evidence="13" key="2">
    <citation type="submission" date="2025-08" db="UniProtKB">
        <authorList>
            <consortium name="RefSeq"/>
        </authorList>
    </citation>
    <scope>IDENTIFICATION</scope>
    <source>
        <tissue evidence="13">Young leaves</tissue>
    </source>
</reference>
<reference evidence="12" key="1">
    <citation type="journal article" date="2019" name="Nat. Commun.">
        <title>Genome-wide association mapping of date palm fruit traits.</title>
        <authorList>
            <person name="Hazzouri K.M."/>
            <person name="Gros-Balthazard M."/>
            <person name="Flowers J.M."/>
            <person name="Copetti D."/>
            <person name="Lemansour A."/>
            <person name="Lebrun M."/>
            <person name="Masmoudi K."/>
            <person name="Ferrand S."/>
            <person name="Dhar M.I."/>
            <person name="Fresquez Z.A."/>
            <person name="Rosas U."/>
            <person name="Zhang J."/>
            <person name="Talag J."/>
            <person name="Lee S."/>
            <person name="Kudrna D."/>
            <person name="Powell R.F."/>
            <person name="Leitch I.J."/>
            <person name="Krueger R.R."/>
            <person name="Wing R.A."/>
            <person name="Amiri K.M.A."/>
            <person name="Purugganan M.D."/>
        </authorList>
    </citation>
    <scope>NUCLEOTIDE SEQUENCE [LARGE SCALE GENOMIC DNA]</scope>
    <source>
        <strain evidence="12">cv. Khalas</strain>
    </source>
</reference>
<dbReference type="Pfam" id="PF17766">
    <property type="entry name" value="fn3_6"/>
    <property type="match status" value="1"/>
</dbReference>
<sequence>MRPAQCLLLALASIYLWSSSTHAVDQVRQVYIVYMGDQNLEDYSAETLHLNLLDQVLESSSARECLVYSYKRSFNGFAAKLMDQERKKLAGMGGIVSVFPSRTLKLHTTRSWDFLGFTKTARRNLALERDVIVGMFDTGIWPEAKSFSNEGLGPPPKRWKGACLNFTCNNKIIGARYYHSSVSPPGEELSARDFQGHGSHTASTVAGHAVGNASLYNLASGTARGAVPSARIAVYKICWEDRCKGHDILAAFDDAIADGVDIISISIGFRSPVAYFEDPIAIGSFHAMKKGILTSASAGNEGPGRGTASNVAPWILVAAASTIDRHFIDKLFLGNSETIVGSSVNTFPTEKRFYPLLISLGDGNTSGSYCDLGSLNESQVRGKIILCPSTADGSGPLKAGAKGMVMIDKIDDAFTYPLPALVVPLSERKKLIHYSNNARKPVANIHKSEEVLDPKAPTVAAFSSRGPNNITKDILKPDISAPGVDILAAWSPKAMVSDSKLDTRSVKYNIISGTSMACPHVTGIAAYVRSFHPTWSPAAIMSALITTASPMNPSYHSDAELAYGAGQVNPRKARSPGLVYDATARDYAEVLCHQGYNKSMIRRIAGDEITCPKNAKGSARDLNYPSMAAYVHTDKSFRVQFPRTVTNVGHSNSRYTARINSSSKLNVTVNPKVLSFTKLYEKQKFVVTVSGGPLSFRSVASASIIWSDGNHQVRSPICVHTDYNRASHV</sequence>
<dbReference type="PRINTS" id="PR00723">
    <property type="entry name" value="SUBTILISIN"/>
</dbReference>
<dbReference type="CDD" id="cd04852">
    <property type="entry name" value="Peptidases_S8_3"/>
    <property type="match status" value="1"/>
</dbReference>
<keyword evidence="4 7" id="KW-0378">Hydrolase</keyword>
<dbReference type="InterPro" id="IPR037045">
    <property type="entry name" value="S8pro/Inhibitor_I9_sf"/>
</dbReference>
<dbReference type="Proteomes" id="UP000228380">
    <property type="component" value="Chromosome 16"/>
</dbReference>
<dbReference type="OrthoDB" id="206201at2759"/>
<dbReference type="FunFam" id="2.60.40.2310:FF:000001">
    <property type="entry name" value="Subtilisin-like protease SBT1.5"/>
    <property type="match status" value="1"/>
</dbReference>
<dbReference type="GO" id="GO:0004252">
    <property type="term" value="F:serine-type endopeptidase activity"/>
    <property type="evidence" value="ECO:0007669"/>
    <property type="project" value="UniProtKB-UniRule"/>
</dbReference>
<dbReference type="InterPro" id="IPR023828">
    <property type="entry name" value="Peptidase_S8_Ser-AS"/>
</dbReference>
<protein>
    <submittedName>
        <fullName evidence="13">Subtilisin-like protease SBT4.3 isoform X1</fullName>
    </submittedName>
</protein>
<name>A0A8B9B2H5_PHODC</name>
<dbReference type="FunFam" id="3.30.70.80:FF:000002">
    <property type="entry name" value="Subtilisin-like protease SBT5.3"/>
    <property type="match status" value="1"/>
</dbReference>
<evidence type="ECO:0000256" key="6">
    <source>
        <dbReference type="PIRSR" id="PIRSR615500-1"/>
    </source>
</evidence>
<feature type="domain" description="Peptidase S8/S53" evidence="9">
    <location>
        <begin position="129"/>
        <end position="554"/>
    </location>
</feature>
<dbReference type="PROSITE" id="PS51892">
    <property type="entry name" value="SUBTILASE"/>
    <property type="match status" value="1"/>
</dbReference>
<dbReference type="GeneID" id="103720105"/>
<keyword evidence="5 7" id="KW-0720">Serine protease</keyword>
<evidence type="ECO:0000256" key="2">
    <source>
        <dbReference type="ARBA" id="ARBA00022670"/>
    </source>
</evidence>
<dbReference type="InterPro" id="IPR041469">
    <property type="entry name" value="Subtilisin-like_FN3"/>
</dbReference>
<evidence type="ECO:0000256" key="8">
    <source>
        <dbReference type="SAM" id="SignalP"/>
    </source>
</evidence>
<organism evidence="12 13">
    <name type="scientific">Phoenix dactylifera</name>
    <name type="common">Date palm</name>
    <dbReference type="NCBI Taxonomy" id="42345"/>
    <lineage>
        <taxon>Eukaryota</taxon>
        <taxon>Viridiplantae</taxon>
        <taxon>Streptophyta</taxon>
        <taxon>Embryophyta</taxon>
        <taxon>Tracheophyta</taxon>
        <taxon>Spermatophyta</taxon>
        <taxon>Magnoliopsida</taxon>
        <taxon>Liliopsida</taxon>
        <taxon>Arecaceae</taxon>
        <taxon>Coryphoideae</taxon>
        <taxon>Phoeniceae</taxon>
        <taxon>Phoenix</taxon>
    </lineage>
</organism>
<dbReference type="SUPFAM" id="SSF52743">
    <property type="entry name" value="Subtilisin-like"/>
    <property type="match status" value="1"/>
</dbReference>
<feature type="active site" description="Charge relay system" evidence="6 7">
    <location>
        <position position="137"/>
    </location>
</feature>
<keyword evidence="2 7" id="KW-0645">Protease</keyword>
<dbReference type="InterPro" id="IPR036852">
    <property type="entry name" value="Peptidase_S8/S53_dom_sf"/>
</dbReference>
<dbReference type="CDD" id="cd02120">
    <property type="entry name" value="PA_subtilisin_like"/>
    <property type="match status" value="1"/>
</dbReference>
<feature type="active site" description="Charge relay system" evidence="6 7">
    <location>
        <position position="515"/>
    </location>
</feature>
<accession>A0A8B9B2H5</accession>
<dbReference type="PROSITE" id="PS00138">
    <property type="entry name" value="SUBTILASE_SER"/>
    <property type="match status" value="1"/>
</dbReference>
<evidence type="ECO:0000256" key="1">
    <source>
        <dbReference type="ARBA" id="ARBA00011073"/>
    </source>
</evidence>
<evidence type="ECO:0000256" key="5">
    <source>
        <dbReference type="ARBA" id="ARBA00022825"/>
    </source>
</evidence>
<gene>
    <name evidence="13" type="primary">LOC103720105</name>
</gene>
<feature type="chain" id="PRO_5034215248" evidence="8">
    <location>
        <begin position="24"/>
        <end position="729"/>
    </location>
</feature>
<dbReference type="InterPro" id="IPR045051">
    <property type="entry name" value="SBT"/>
</dbReference>
<evidence type="ECO:0000259" key="10">
    <source>
        <dbReference type="Pfam" id="PF05922"/>
    </source>
</evidence>
<dbReference type="Pfam" id="PF05922">
    <property type="entry name" value="Inhibitor_I9"/>
    <property type="match status" value="1"/>
</dbReference>
<feature type="domain" description="Subtilisin-like protease fibronectin type-III" evidence="11">
    <location>
        <begin position="621"/>
        <end position="719"/>
    </location>
</feature>
<evidence type="ECO:0000259" key="9">
    <source>
        <dbReference type="Pfam" id="PF00082"/>
    </source>
</evidence>
<dbReference type="Gene3D" id="3.40.50.200">
    <property type="entry name" value="Peptidase S8/S53 domain"/>
    <property type="match status" value="1"/>
</dbReference>
<evidence type="ECO:0000313" key="13">
    <source>
        <dbReference type="RefSeq" id="XP_038990453.1"/>
    </source>
</evidence>
<dbReference type="RefSeq" id="XP_038990453.1">
    <property type="nucleotide sequence ID" value="XM_039134525.1"/>
</dbReference>
<evidence type="ECO:0000259" key="11">
    <source>
        <dbReference type="Pfam" id="PF17766"/>
    </source>
</evidence>
<keyword evidence="12" id="KW-1185">Reference proteome</keyword>
<dbReference type="PANTHER" id="PTHR10795">
    <property type="entry name" value="PROPROTEIN CONVERTASE SUBTILISIN/KEXIN"/>
    <property type="match status" value="1"/>
</dbReference>
<dbReference type="AlphaFoldDB" id="A0A8B9B2H5"/>
<evidence type="ECO:0000256" key="3">
    <source>
        <dbReference type="ARBA" id="ARBA00022729"/>
    </source>
</evidence>
<dbReference type="InterPro" id="IPR000209">
    <property type="entry name" value="Peptidase_S8/S53_dom"/>
</dbReference>